<dbReference type="EMBL" id="LN827929">
    <property type="protein sequence ID" value="CEZ19726.1"/>
    <property type="molecule type" value="Genomic_DNA"/>
</dbReference>
<dbReference type="RefSeq" id="WP_046488186.1">
    <property type="nucleotide sequence ID" value="NZ_LN827929.1"/>
</dbReference>
<name>A0A0D6EW49_9PROT</name>
<dbReference type="GO" id="GO:0015679">
    <property type="term" value="P:plasma membrane copper ion transport"/>
    <property type="evidence" value="ECO:0007669"/>
    <property type="project" value="TreeGrafter"/>
</dbReference>
<dbReference type="STRING" id="1581557.BN1208_0841"/>
<dbReference type="AlphaFoldDB" id="A0A0D6EW49"/>
<keyword evidence="5" id="KW-1185">Reference proteome</keyword>
<dbReference type="OrthoDB" id="7059230at2"/>
<dbReference type="KEGG" id="mbat:BN1208_0841"/>
<feature type="transmembrane region" description="Helical" evidence="3">
    <location>
        <begin position="7"/>
        <end position="27"/>
    </location>
</feature>
<proteinExistence type="predicted"/>
<evidence type="ECO:0008006" key="6">
    <source>
        <dbReference type="Google" id="ProtNLM"/>
    </source>
</evidence>
<evidence type="ECO:0000256" key="3">
    <source>
        <dbReference type="SAM" id="Phobius"/>
    </source>
</evidence>
<keyword evidence="3" id="KW-1133">Transmembrane helix</keyword>
<protein>
    <recommendedName>
        <fullName evidence="6">Efflux RND transporter periplasmic adaptor subunit</fullName>
    </recommendedName>
</protein>
<dbReference type="Gene3D" id="2.40.420.20">
    <property type="match status" value="1"/>
</dbReference>
<evidence type="ECO:0000313" key="4">
    <source>
        <dbReference type="EMBL" id="CEZ19726.1"/>
    </source>
</evidence>
<dbReference type="HOGENOM" id="CLU_061990_0_0_4"/>
<evidence type="ECO:0000256" key="1">
    <source>
        <dbReference type="ARBA" id="ARBA00022448"/>
    </source>
</evidence>
<keyword evidence="2" id="KW-0175">Coiled coil</keyword>
<accession>A0A0D6EW49</accession>
<dbReference type="GO" id="GO:0060003">
    <property type="term" value="P:copper ion export"/>
    <property type="evidence" value="ECO:0007669"/>
    <property type="project" value="TreeGrafter"/>
</dbReference>
<dbReference type="PANTHER" id="PTHR30097:SF4">
    <property type="entry name" value="SLR6042 PROTEIN"/>
    <property type="match status" value="1"/>
</dbReference>
<keyword evidence="3" id="KW-0472">Membrane</keyword>
<feature type="coiled-coil region" evidence="2">
    <location>
        <begin position="95"/>
        <end position="122"/>
    </location>
</feature>
<dbReference type="InterPro" id="IPR051909">
    <property type="entry name" value="MFP_Cation_Efflux"/>
</dbReference>
<reference evidence="5" key="1">
    <citation type="submission" date="2014-12" db="EMBL/GenBank/DDBJ databases">
        <authorList>
            <person name="Salcher M.M."/>
        </authorList>
    </citation>
    <scope>NUCLEOTIDE SEQUENCE [LARGE SCALE GENOMIC DNA]</scope>
    <source>
        <strain evidence="5">MMS-10A-171</strain>
    </source>
</reference>
<keyword evidence="1" id="KW-0813">Transport</keyword>
<sequence length="357" mass="40743">MKNKLNTFLVIQVILILILVWLLTYFGRDEFNNIKPNTDNSKNAQSLLKTANGVSYITLSSEIQSNSGIKIQPVQSSTYIKNLTNYATVLSIDLLIEQKNRFNEIKNQISLLSNELDRDKKNYERFKALNDDNKNISDKALQEMKVNFDNTKIKLQATQELITGIKQNIRAQWGEIILSMIDVGARKELFDFLVQGKARIVKVTLSENANDQPPKNISLALIDNLNEKFLANYLAESPTLDKSIKGKTYFYIVYSNQLRIDSKVIASQVQDSLSSDSGKYLAIPKEAVVWNSGQAWVYLQSSENKFFRKSIETNTESPNGWIVEENHIKENDLIVINGAQLLLSEEFKYQIKNENND</sequence>
<dbReference type="GO" id="GO:0030313">
    <property type="term" value="C:cell envelope"/>
    <property type="evidence" value="ECO:0007669"/>
    <property type="project" value="TreeGrafter"/>
</dbReference>
<keyword evidence="3" id="KW-0812">Transmembrane</keyword>
<gene>
    <name evidence="4" type="ORF">BN1208_0841</name>
</gene>
<dbReference type="Proteomes" id="UP000064007">
    <property type="component" value="Chromosome 1"/>
</dbReference>
<evidence type="ECO:0000256" key="2">
    <source>
        <dbReference type="SAM" id="Coils"/>
    </source>
</evidence>
<organism evidence="4 5">
    <name type="scientific">Candidatus Methylopumilus planktonicus</name>
    <dbReference type="NCBI Taxonomy" id="1581557"/>
    <lineage>
        <taxon>Bacteria</taxon>
        <taxon>Pseudomonadati</taxon>
        <taxon>Pseudomonadota</taxon>
        <taxon>Betaproteobacteria</taxon>
        <taxon>Nitrosomonadales</taxon>
        <taxon>Methylophilaceae</taxon>
        <taxon>Candidatus Methylopumilus</taxon>
    </lineage>
</organism>
<dbReference type="PANTHER" id="PTHR30097">
    <property type="entry name" value="CATION EFFLUX SYSTEM PROTEIN CUSB"/>
    <property type="match status" value="1"/>
</dbReference>
<evidence type="ECO:0000313" key="5">
    <source>
        <dbReference type="Proteomes" id="UP000064007"/>
    </source>
</evidence>